<feature type="non-terminal residue" evidence="1">
    <location>
        <position position="1"/>
    </location>
</feature>
<protein>
    <submittedName>
        <fullName evidence="1">Uncharacterized protein</fullName>
    </submittedName>
</protein>
<reference evidence="1" key="1">
    <citation type="submission" date="2016-05" db="EMBL/GenBank/DDBJ databases">
        <authorList>
            <person name="Lavstsen T."/>
            <person name="Jespersen J.S."/>
        </authorList>
    </citation>
    <scope>NUCLEOTIDE SEQUENCE</scope>
    <source>
        <tissue evidence="1">Brain</tissue>
    </source>
</reference>
<dbReference type="EMBL" id="HAEG01002055">
    <property type="protein sequence ID" value="SBR66494.1"/>
    <property type="molecule type" value="Transcribed_RNA"/>
</dbReference>
<organism evidence="1">
    <name type="scientific">Nothobranchius pienaari</name>
    <dbReference type="NCBI Taxonomy" id="704102"/>
    <lineage>
        <taxon>Eukaryota</taxon>
        <taxon>Metazoa</taxon>
        <taxon>Chordata</taxon>
        <taxon>Craniata</taxon>
        <taxon>Vertebrata</taxon>
        <taxon>Euteleostomi</taxon>
        <taxon>Actinopterygii</taxon>
        <taxon>Neopterygii</taxon>
        <taxon>Teleostei</taxon>
        <taxon>Neoteleostei</taxon>
        <taxon>Acanthomorphata</taxon>
        <taxon>Ovalentaria</taxon>
        <taxon>Atherinomorphae</taxon>
        <taxon>Cyprinodontiformes</taxon>
        <taxon>Nothobranchiidae</taxon>
        <taxon>Nothobranchius</taxon>
    </lineage>
</organism>
<name>A0A1A8NCC4_9TELE</name>
<dbReference type="PANTHER" id="PTHR33244:SF3">
    <property type="entry name" value="PEPTIDASE A2 DOMAIN-CONTAINING PROTEIN"/>
    <property type="match status" value="1"/>
</dbReference>
<gene>
    <name evidence="1" type="primary">BX640584.1</name>
</gene>
<accession>A0A1A8NCC4</accession>
<sequence>TPGGVDTIQQRLKKRQEKQKIYYDRRTRTLPDLYDGENIRMQRGETWQPAVVVRKHQQPRSFVVRTPDGREYRRNRKHLMKTEETVVPITNNQDFNSEMDTQTINGQAENLAREQTSVAEPDNAQITENVRGRLTGTFYR</sequence>
<reference evidence="1" key="2">
    <citation type="submission" date="2016-06" db="EMBL/GenBank/DDBJ databases">
        <title>The genome of a short-lived fish provides insights into sex chromosome evolution and the genetic control of aging.</title>
        <authorList>
            <person name="Reichwald K."/>
            <person name="Felder M."/>
            <person name="Petzold A."/>
            <person name="Koch P."/>
            <person name="Groth M."/>
            <person name="Platzer M."/>
        </authorList>
    </citation>
    <scope>NUCLEOTIDE SEQUENCE</scope>
    <source>
        <tissue evidence="1">Brain</tissue>
    </source>
</reference>
<feature type="non-terminal residue" evidence="1">
    <location>
        <position position="140"/>
    </location>
</feature>
<evidence type="ECO:0000313" key="1">
    <source>
        <dbReference type="EMBL" id="SBR66494.1"/>
    </source>
</evidence>
<dbReference type="AlphaFoldDB" id="A0A1A8NCC4"/>
<proteinExistence type="predicted"/>
<dbReference type="PANTHER" id="PTHR33244">
    <property type="entry name" value="INTEGRASE CATALYTIC DOMAIN-CONTAINING PROTEIN-RELATED"/>
    <property type="match status" value="1"/>
</dbReference>